<name>A0A8K1FQN7_PYTOL</name>
<dbReference type="GO" id="GO:0043409">
    <property type="term" value="P:negative regulation of MAPK cascade"/>
    <property type="evidence" value="ECO:0007669"/>
    <property type="project" value="TreeGrafter"/>
</dbReference>
<dbReference type="Gene3D" id="2.30.130.30">
    <property type="entry name" value="Hypothetical protein"/>
    <property type="match status" value="1"/>
</dbReference>
<evidence type="ECO:0000259" key="5">
    <source>
        <dbReference type="PROSITE" id="PS50054"/>
    </source>
</evidence>
<comment type="caution">
    <text evidence="7">The sequence shown here is derived from an EMBL/GenBank/DDBJ whole genome shotgun (WGS) entry which is preliminary data.</text>
</comment>
<proteinExistence type="inferred from homology"/>
<dbReference type="EC" id="3.1.3.48" evidence="2"/>
<dbReference type="Proteomes" id="UP000794436">
    <property type="component" value="Unassembled WGS sequence"/>
</dbReference>
<dbReference type="PROSITE" id="PS00383">
    <property type="entry name" value="TYR_PHOSPHATASE_1"/>
    <property type="match status" value="1"/>
</dbReference>
<dbReference type="PANTHER" id="PTHR10159:SF519">
    <property type="entry name" value="DUAL SPECIFICITY PROTEIN PHOSPHATASE MPK3"/>
    <property type="match status" value="1"/>
</dbReference>
<dbReference type="InterPro" id="IPR029021">
    <property type="entry name" value="Prot-tyrosine_phosphatase-like"/>
</dbReference>
<dbReference type="PANTHER" id="PTHR10159">
    <property type="entry name" value="DUAL SPECIFICITY PROTEIN PHOSPHATASE"/>
    <property type="match status" value="1"/>
</dbReference>
<dbReference type="EMBL" id="SPLM01000007">
    <property type="protein sequence ID" value="TMW66763.1"/>
    <property type="molecule type" value="Genomic_DNA"/>
</dbReference>
<dbReference type="CDD" id="cd14498">
    <property type="entry name" value="DSP"/>
    <property type="match status" value="1"/>
</dbReference>
<evidence type="ECO:0000256" key="3">
    <source>
        <dbReference type="ARBA" id="ARBA00022801"/>
    </source>
</evidence>
<dbReference type="SUPFAM" id="SSF52799">
    <property type="entry name" value="(Phosphotyrosine protein) phosphatases II"/>
    <property type="match status" value="1"/>
</dbReference>
<accession>A0A8K1FQN7</accession>
<evidence type="ECO:0000256" key="2">
    <source>
        <dbReference type="ARBA" id="ARBA00013064"/>
    </source>
</evidence>
<evidence type="ECO:0000256" key="4">
    <source>
        <dbReference type="ARBA" id="ARBA00022912"/>
    </source>
</evidence>
<dbReference type="PROSITE" id="PS50056">
    <property type="entry name" value="TYR_PHOSPHATASE_2"/>
    <property type="match status" value="1"/>
</dbReference>
<gene>
    <name evidence="7" type="ORF">Poli38472_014075</name>
</gene>
<reference evidence="7" key="1">
    <citation type="submission" date="2019-03" db="EMBL/GenBank/DDBJ databases">
        <title>Long read genome sequence of the mycoparasitic Pythium oligandrum ATCC 38472 isolated from sugarbeet rhizosphere.</title>
        <authorList>
            <person name="Gaulin E."/>
        </authorList>
    </citation>
    <scope>NUCLEOTIDE SEQUENCE</scope>
    <source>
        <strain evidence="7">ATCC 38472_TT</strain>
    </source>
</reference>
<protein>
    <recommendedName>
        <fullName evidence="2">protein-tyrosine-phosphatase</fullName>
        <ecNumber evidence="2">3.1.3.48</ecNumber>
    </recommendedName>
</protein>
<dbReference type="InterPro" id="IPR020422">
    <property type="entry name" value="TYR_PHOSPHATASE_DUAL_dom"/>
</dbReference>
<dbReference type="Pfam" id="PF00782">
    <property type="entry name" value="DSPc"/>
    <property type="match status" value="1"/>
</dbReference>
<organism evidence="7 8">
    <name type="scientific">Pythium oligandrum</name>
    <name type="common">Mycoparasitic fungus</name>
    <dbReference type="NCBI Taxonomy" id="41045"/>
    <lineage>
        <taxon>Eukaryota</taxon>
        <taxon>Sar</taxon>
        <taxon>Stramenopiles</taxon>
        <taxon>Oomycota</taxon>
        <taxon>Peronosporomycetes</taxon>
        <taxon>Pythiales</taxon>
        <taxon>Pythiaceae</taxon>
        <taxon>Pythium</taxon>
    </lineage>
</organism>
<keyword evidence="4" id="KW-0904">Protein phosphatase</keyword>
<feature type="domain" description="Tyrosine-protein phosphatase" evidence="5">
    <location>
        <begin position="24"/>
        <end position="173"/>
    </location>
</feature>
<dbReference type="InterPro" id="IPR016130">
    <property type="entry name" value="Tyr_Pase_AS"/>
</dbReference>
<comment type="similarity">
    <text evidence="1">Belongs to the protein-tyrosine phosphatase family. Non-receptor class dual specificity subfamily.</text>
</comment>
<dbReference type="AlphaFoldDB" id="A0A8K1FQN7"/>
<evidence type="ECO:0000259" key="6">
    <source>
        <dbReference type="PROSITE" id="PS50056"/>
    </source>
</evidence>
<evidence type="ECO:0000313" key="8">
    <source>
        <dbReference type="Proteomes" id="UP000794436"/>
    </source>
</evidence>
<evidence type="ECO:0000256" key="1">
    <source>
        <dbReference type="ARBA" id="ARBA00008601"/>
    </source>
</evidence>
<evidence type="ECO:0000313" key="7">
    <source>
        <dbReference type="EMBL" id="TMW66763.1"/>
    </source>
</evidence>
<dbReference type="InterPro" id="IPR000387">
    <property type="entry name" value="Tyr_Pase_dom"/>
</dbReference>
<keyword evidence="8" id="KW-1185">Reference proteome</keyword>
<dbReference type="Gene3D" id="3.90.190.10">
    <property type="entry name" value="Protein tyrosine phosphatase superfamily"/>
    <property type="match status" value="1"/>
</dbReference>
<dbReference type="SMART" id="SM00195">
    <property type="entry name" value="DSPc"/>
    <property type="match status" value="1"/>
</dbReference>
<sequence length="309" mass="34667">MEGMDEYEYDEEEEYEVEELADDEPMRILEGVYIGPMEAALNMEALRTKSIGVSLGLLSSRDRELLDASDNTTQTIKRVVVEMDDSLDEPLLERLPALLNTLENVQKEEASNVLVHCLAGRSRSAALVVAWLMTKHMYRLDRALEHVSMIRPWIAINDRFTQDLQLFDRILFDPSACTRESLRALSLPRLDFNASLTADIVSGAKSVTMRLPSDVENDKNSDLATIFPHSTVVATTAASSGELTPRAPFAYLRVDTFDSNATLEIMTHETLLKSGFQSKEAVLAVLKQFYPDITTTSQLLVVHFTYLIT</sequence>
<dbReference type="InterPro" id="IPR000340">
    <property type="entry name" value="Dual-sp_phosphatase_cat-dom"/>
</dbReference>
<dbReference type="OrthoDB" id="2017893at2759"/>
<feature type="domain" description="Tyrosine specific protein phosphatases" evidence="6">
    <location>
        <begin position="93"/>
        <end position="152"/>
    </location>
</feature>
<dbReference type="GO" id="GO:0004725">
    <property type="term" value="F:protein tyrosine phosphatase activity"/>
    <property type="evidence" value="ECO:0007669"/>
    <property type="project" value="UniProtKB-EC"/>
</dbReference>
<dbReference type="GO" id="GO:0005737">
    <property type="term" value="C:cytoplasm"/>
    <property type="evidence" value="ECO:0007669"/>
    <property type="project" value="TreeGrafter"/>
</dbReference>
<keyword evidence="3" id="KW-0378">Hydrolase</keyword>
<dbReference type="PROSITE" id="PS50054">
    <property type="entry name" value="TYR_PHOSPHATASE_DUAL"/>
    <property type="match status" value="1"/>
</dbReference>